<dbReference type="Proteomes" id="UP000572754">
    <property type="component" value="Unassembled WGS sequence"/>
</dbReference>
<organism evidence="2 3">
    <name type="scientific">Fusarium circinatum</name>
    <name type="common">Pitch canker fungus</name>
    <name type="synonym">Gibberella circinata</name>
    <dbReference type="NCBI Taxonomy" id="48490"/>
    <lineage>
        <taxon>Eukaryota</taxon>
        <taxon>Fungi</taxon>
        <taxon>Dikarya</taxon>
        <taxon>Ascomycota</taxon>
        <taxon>Pezizomycotina</taxon>
        <taxon>Sordariomycetes</taxon>
        <taxon>Hypocreomycetidae</taxon>
        <taxon>Hypocreales</taxon>
        <taxon>Nectriaceae</taxon>
        <taxon>Fusarium</taxon>
        <taxon>Fusarium fujikuroi species complex</taxon>
    </lineage>
</organism>
<name>A0A8H5UL13_FUSCI</name>
<dbReference type="InterPro" id="IPR036866">
    <property type="entry name" value="RibonucZ/Hydroxyglut_hydro"/>
</dbReference>
<proteinExistence type="predicted"/>
<reference evidence="3" key="1">
    <citation type="journal article" date="2020" name="BMC Genomics">
        <title>Correction to: Identification and distribution of gene clusters required for synthesis of sphingolipid metabolism inhibitors in diverse species of the filamentous fungus Fusarium.</title>
        <authorList>
            <person name="Kim H.S."/>
            <person name="Lohmar J.M."/>
            <person name="Busman M."/>
            <person name="Brown D.W."/>
            <person name="Naumann T.A."/>
            <person name="Divon H.H."/>
            <person name="Lysoe E."/>
            <person name="Uhlig S."/>
            <person name="Proctor R.H."/>
        </authorList>
    </citation>
    <scope>NUCLEOTIDE SEQUENCE [LARGE SCALE GENOMIC DNA]</scope>
    <source>
        <strain evidence="3">NRRL 25331</strain>
    </source>
</reference>
<feature type="compositionally biased region" description="Basic and acidic residues" evidence="1">
    <location>
        <begin position="1521"/>
        <end position="1545"/>
    </location>
</feature>
<feature type="region of interest" description="Disordered" evidence="1">
    <location>
        <begin position="1091"/>
        <end position="1132"/>
    </location>
</feature>
<evidence type="ECO:0000313" key="3">
    <source>
        <dbReference type="Proteomes" id="UP000572754"/>
    </source>
</evidence>
<feature type="compositionally biased region" description="Acidic residues" evidence="1">
    <location>
        <begin position="1556"/>
        <end position="1566"/>
    </location>
</feature>
<comment type="caution">
    <text evidence="2">The sequence shown here is derived from an EMBL/GenBank/DDBJ whole genome shotgun (WGS) entry which is preliminary data.</text>
</comment>
<evidence type="ECO:0000313" key="2">
    <source>
        <dbReference type="EMBL" id="KAF5689353.1"/>
    </source>
</evidence>
<keyword evidence="3" id="KW-1185">Reference proteome</keyword>
<feature type="region of interest" description="Disordered" evidence="1">
    <location>
        <begin position="1188"/>
        <end position="1228"/>
    </location>
</feature>
<gene>
    <name evidence="2" type="ORF">FCIRC_1457</name>
</gene>
<dbReference type="Gene3D" id="3.60.15.10">
    <property type="entry name" value="Ribonuclease Z/Hydroxyacylglutathione hydrolase-like"/>
    <property type="match status" value="1"/>
</dbReference>
<feature type="compositionally biased region" description="Acidic residues" evidence="1">
    <location>
        <begin position="1405"/>
        <end position="1426"/>
    </location>
</feature>
<dbReference type="EMBL" id="JAAQPE010000049">
    <property type="protein sequence ID" value="KAF5689353.1"/>
    <property type="molecule type" value="Genomic_DNA"/>
</dbReference>
<feature type="compositionally biased region" description="Basic and acidic residues" evidence="1">
    <location>
        <begin position="1188"/>
        <end position="1198"/>
    </location>
</feature>
<sequence length="1615" mass="179825">MGYVLLAPYNDSMHLGQGFNSFLQRPCIDGAVKLTQADLQTQAARAGGPSNVSQVVSYSSRFVEKISDVVRSMNISAASSIKLGTIEVSGNSLSVDEAKFAGSDMNAVISVKVINQITTAIKNPTFLPLEKSKNMSELSQKMTSEKFFKIYGDSYISGFMEGGDLHGIVSMKVLDASKKSNVKTALKGAMNGSAGEFTLSEGTATSTIEAAVQETESTITVNWSGGGQIKSDDAEWTLDSLIRAASAFPGRVAACPQKTYAILTPYSRNRSFVQWAEENDITVPDFSPIQQYTHDLLDSFMEFKSNLGRIQAVIANPLAYEPSRFNNPVNLSVEALVAERQAIKKEMAKIVGIIDKLNNNPSELITEDVQSPEVWAFRLPVLIESTAVDTGLSASQTARVINGFCDNDPTQDTIEPPTLVGLGNEMKDSVKNVQDKVQEKEKEIEKEAPAAEICSASIKEHLIEQERAFVDAEDNKRKYSRYRFDRSVGNPSGGFFVDAVVLEKAMLPVSWPESIEIGLRVWGNGKVKLVRTMYQQTHQTHGTDRGVTQTSMTLILEEGEVVNRVKLGKGDDHGGMAGVGFVELHTSKSRKASIGSPELCDETWAVAGAPVALKLLRLFSRDTDLVSTYHATMDWIVENFQVPVPLGDCSIHVLIKNRKSVEYAFIMDGGVDSGEYSASEAILLALGYVNKYLRTHYSITKNIQFNLWVVTHWDADHFRGMMELIGEFTEKPKKQKKKTKTKNKGGIKEEKEEVVVALPKPTARMAEIFVKDPKLYCGQLEGSFVSQVLELGFTLTGGTGVLGLDMLSGVKIFYESGEPKPNELEESRPRFCVIGADGCGISVPRFQEHITRNQSSILAVLFWPKNDGQCCFYAGGDGFPELERQVIDNFLEKSSMVKLGDGLDLMKLDHHGSSQENIYGGDLREVKLKRDMKLADMPIGAFKARNFLVTPGNLHGHPTFDVVWCLVNLLRSVTGQMEDGRPRGRVWTTRSPYWATKKAPTTKDLSAYHNKDLQEIHEEDLQAYKDDTKKNMETGMLLAAEAQLSQKNLDRSKALKAWKKKILRQAAILDDKSPSDYQVDKKVAAELQEMRTMPSYDEEEDSEPDNAIQEEKKSRTKKKGGQEEETTASTQIDYVDITHDDVMNIRFGAHEMWNRICNQGVVPTHIDPFFIVHFRWVNAVFEKVECLGRDGNPKDYKPEPSVPLRHSQRQLDRKKAQKQKSTDTPLTTSKAFEMEEELLVIPLTKQDGLFYVDKKSSFFPDGNNQETGPDSGIDLSMSNPSVPMGEYEDQALRDQMIFTNISEISGHTAVDNFTGINPMVFGPSQLGSTALKTDFCTVASLATGIDRRLSSYGITMRDISSTFKTDAQFEKSVAMLESIFTTGVKSDPGSGIQLEYKEHKGADSSMEEEEEEEEEEEYHPDAAWEDEDDEIDKVLKKLETLERDYQEAYEKSKPPPRKGKRQKRTLDRMANGVSKMKEIKEKAEKEVAGIDPALFFGDFDEISQVMMEKLLAMAITYIPPTEEKNKDNGVGDERNPGEEQKAKLEKTRKKKTKMEVEEEEKDEVESDSNLGKRGRKARKGKETNSSKSGKGKETDKSKSGDVNDSKIQASKKIHV</sequence>
<protein>
    <submittedName>
        <fullName evidence="2">Uncharacterized protein</fullName>
    </submittedName>
</protein>
<feature type="region of interest" description="Disordered" evidence="1">
    <location>
        <begin position="1518"/>
        <end position="1615"/>
    </location>
</feature>
<accession>A0A8H5UL13</accession>
<feature type="compositionally biased region" description="Basic and acidic residues" evidence="1">
    <location>
        <begin position="1580"/>
        <end position="1604"/>
    </location>
</feature>
<feature type="region of interest" description="Disordered" evidence="1">
    <location>
        <begin position="1390"/>
        <end position="1426"/>
    </location>
</feature>
<feature type="compositionally biased region" description="Basic residues" evidence="1">
    <location>
        <begin position="1454"/>
        <end position="1463"/>
    </location>
</feature>
<evidence type="ECO:0000256" key="1">
    <source>
        <dbReference type="SAM" id="MobiDB-lite"/>
    </source>
</evidence>
<reference evidence="2 3" key="2">
    <citation type="submission" date="2020-05" db="EMBL/GenBank/DDBJ databases">
        <title>Identification and distribution of gene clusters putatively required for synthesis of sphingolipid metabolism inhibitors in phylogenetically diverse species of the filamentous fungus Fusarium.</title>
        <authorList>
            <person name="Kim H.-S."/>
            <person name="Busman M."/>
            <person name="Brown D.W."/>
            <person name="Divon H."/>
            <person name="Uhlig S."/>
            <person name="Proctor R.H."/>
        </authorList>
    </citation>
    <scope>NUCLEOTIDE SEQUENCE [LARGE SCALE GENOMIC DNA]</scope>
    <source>
        <strain evidence="2 3">NRRL 25331</strain>
    </source>
</reference>
<feature type="region of interest" description="Disordered" evidence="1">
    <location>
        <begin position="1445"/>
        <end position="1477"/>
    </location>
</feature>